<dbReference type="Pfam" id="PF00145">
    <property type="entry name" value="DNA_methylase"/>
    <property type="match status" value="1"/>
</dbReference>
<comment type="caution">
    <text evidence="8">The sequence shown here is derived from an EMBL/GenBank/DDBJ whole genome shotgun (WGS) entry which is preliminary data.</text>
</comment>
<keyword evidence="4" id="KW-0680">Restriction system</keyword>
<organism evidence="8 9">
    <name type="scientific">Enterococcus casseliflavus ATCC 12755</name>
    <dbReference type="NCBI Taxonomy" id="888066"/>
    <lineage>
        <taxon>Bacteria</taxon>
        <taxon>Bacillati</taxon>
        <taxon>Bacillota</taxon>
        <taxon>Bacilli</taxon>
        <taxon>Lactobacillales</taxon>
        <taxon>Enterococcaceae</taxon>
        <taxon>Enterococcus</taxon>
    </lineage>
</organism>
<proteinExistence type="inferred from homology"/>
<dbReference type="PANTHER" id="PTHR46098">
    <property type="entry name" value="TRNA (CYTOSINE(38)-C(5))-METHYLTRANSFERASE"/>
    <property type="match status" value="1"/>
</dbReference>
<dbReference type="GO" id="GO:0003886">
    <property type="term" value="F:DNA (cytosine-5-)-methyltransferase activity"/>
    <property type="evidence" value="ECO:0007669"/>
    <property type="project" value="UniProtKB-EC"/>
</dbReference>
<dbReference type="InterPro" id="IPR050750">
    <property type="entry name" value="C5-MTase"/>
</dbReference>
<gene>
    <name evidence="8" type="ORF">HMPREF9087_0773</name>
</gene>
<reference evidence="8 9" key="1">
    <citation type="submission" date="2011-01" db="EMBL/GenBank/DDBJ databases">
        <authorList>
            <person name="Muzny D."/>
            <person name="Qin X."/>
            <person name="Deng J."/>
            <person name="Jiang H."/>
            <person name="Liu Y."/>
            <person name="Qu J."/>
            <person name="Song X.-Z."/>
            <person name="Zhang L."/>
            <person name="Thornton R."/>
            <person name="Coyle M."/>
            <person name="Francisco L."/>
            <person name="Jackson L."/>
            <person name="Javaid M."/>
            <person name="Korchina V."/>
            <person name="Kovar C."/>
            <person name="Mata R."/>
            <person name="Mathew T."/>
            <person name="Ngo R."/>
            <person name="Nguyen L."/>
            <person name="Nguyen N."/>
            <person name="Okwuonu G."/>
            <person name="Ongeri F."/>
            <person name="Pham C."/>
            <person name="Simmons D."/>
            <person name="Wilczek-Boney K."/>
            <person name="Hale W."/>
            <person name="Jakkamsetti A."/>
            <person name="Pham P."/>
            <person name="Ruth R."/>
            <person name="San Lucas F."/>
            <person name="Warren J."/>
            <person name="Zhang J."/>
            <person name="Zhao Z."/>
            <person name="Zhou C."/>
            <person name="Zhu D."/>
            <person name="Lee S."/>
            <person name="Bess C."/>
            <person name="Blankenburg K."/>
            <person name="Forbes L."/>
            <person name="Fu Q."/>
            <person name="Gubbala S."/>
            <person name="Hirani K."/>
            <person name="Jayaseelan J.C."/>
            <person name="Lara F."/>
            <person name="Munidasa M."/>
            <person name="Palculict T."/>
            <person name="Patil S."/>
            <person name="Pu L.-L."/>
            <person name="Saada N."/>
            <person name="Tang L."/>
            <person name="Weissenberger G."/>
            <person name="Zhu Y."/>
            <person name="Hemphill L."/>
            <person name="Shang Y."/>
            <person name="Youmans B."/>
            <person name="Ayvaz T."/>
            <person name="Ross M."/>
            <person name="Santibanez J."/>
            <person name="Aqrawi P."/>
            <person name="Gross S."/>
            <person name="Joshi V."/>
            <person name="Fowler G."/>
            <person name="Nazareth L."/>
            <person name="Reid J."/>
            <person name="Worley K."/>
            <person name="Petrosino J."/>
            <person name="Highlander S."/>
            <person name="Gibbs R."/>
        </authorList>
    </citation>
    <scope>NUCLEOTIDE SEQUENCE [LARGE SCALE GENOMIC DNA]</scope>
    <source>
        <strain evidence="8 9">ATCC 12755</strain>
    </source>
</reference>
<name>F0EH90_ENTCA</name>
<feature type="active site" evidence="5">
    <location>
        <position position="60"/>
    </location>
</feature>
<keyword evidence="1 5" id="KW-0489">Methyltransferase</keyword>
<sequence>MEQAGYRCVGYCEIDGHARKSYQSIPDTKQEVEMYDITKFSDEFIRGIGRVNIIAGGFPCQAFSLAGKRKGFSDTRATLFFDNARLASTLRPKLLYLENVKGLLNHERGATFETILRTLDELGYDVEWQLFKSKEFVAQNRERLFIIGHLRGAGTKKIFLSQEKKDQLIKNQEGSI</sequence>
<evidence type="ECO:0000256" key="5">
    <source>
        <dbReference type="PROSITE-ProRule" id="PRU01016"/>
    </source>
</evidence>
<dbReference type="InterPro" id="IPR018117">
    <property type="entry name" value="C5_DNA_meth_AS"/>
</dbReference>
<keyword evidence="3 5" id="KW-0949">S-adenosyl-L-methionine</keyword>
<evidence type="ECO:0000313" key="8">
    <source>
        <dbReference type="EMBL" id="EGC70607.1"/>
    </source>
</evidence>
<evidence type="ECO:0000256" key="1">
    <source>
        <dbReference type="ARBA" id="ARBA00022603"/>
    </source>
</evidence>
<dbReference type="PRINTS" id="PR00105">
    <property type="entry name" value="C5METTRFRASE"/>
</dbReference>
<evidence type="ECO:0000256" key="4">
    <source>
        <dbReference type="ARBA" id="ARBA00022747"/>
    </source>
</evidence>
<accession>F0EH90</accession>
<dbReference type="PROSITE" id="PS00094">
    <property type="entry name" value="C5_MTASE_1"/>
    <property type="match status" value="1"/>
</dbReference>
<dbReference type="HOGENOM" id="CLU_006958_7_0_9"/>
<protein>
    <recommendedName>
        <fullName evidence="7">Cytosine-specific methyltransferase</fullName>
        <ecNumber evidence="7">2.1.1.37</ecNumber>
    </recommendedName>
</protein>
<evidence type="ECO:0000256" key="3">
    <source>
        <dbReference type="ARBA" id="ARBA00022691"/>
    </source>
</evidence>
<dbReference type="EMBL" id="AEWT01000006">
    <property type="protein sequence ID" value="EGC70607.1"/>
    <property type="molecule type" value="Genomic_DNA"/>
</dbReference>
<dbReference type="EC" id="2.1.1.37" evidence="7"/>
<dbReference type="SUPFAM" id="SSF53335">
    <property type="entry name" value="S-adenosyl-L-methionine-dependent methyltransferases"/>
    <property type="match status" value="1"/>
</dbReference>
<evidence type="ECO:0000256" key="6">
    <source>
        <dbReference type="RuleBase" id="RU000416"/>
    </source>
</evidence>
<dbReference type="PROSITE" id="PS51679">
    <property type="entry name" value="SAM_MT_C5"/>
    <property type="match status" value="1"/>
</dbReference>
<dbReference type="PANTHER" id="PTHR46098:SF1">
    <property type="entry name" value="TRNA (CYTOSINE(38)-C(5))-METHYLTRANSFERASE"/>
    <property type="match status" value="1"/>
</dbReference>
<evidence type="ECO:0000256" key="7">
    <source>
        <dbReference type="RuleBase" id="RU000417"/>
    </source>
</evidence>
<comment type="similarity">
    <text evidence="5 6">Belongs to the class I-like SAM-binding methyltransferase superfamily. C5-methyltransferase family.</text>
</comment>
<dbReference type="InterPro" id="IPR001525">
    <property type="entry name" value="C5_MeTfrase"/>
</dbReference>
<dbReference type="GO" id="GO:0009307">
    <property type="term" value="P:DNA restriction-modification system"/>
    <property type="evidence" value="ECO:0007669"/>
    <property type="project" value="UniProtKB-KW"/>
</dbReference>
<dbReference type="AlphaFoldDB" id="F0EH90"/>
<dbReference type="Proteomes" id="UP000004835">
    <property type="component" value="Unassembled WGS sequence"/>
</dbReference>
<dbReference type="InterPro" id="IPR029063">
    <property type="entry name" value="SAM-dependent_MTases_sf"/>
</dbReference>
<keyword evidence="2 5" id="KW-0808">Transferase</keyword>
<evidence type="ECO:0000313" key="9">
    <source>
        <dbReference type="Proteomes" id="UP000004835"/>
    </source>
</evidence>
<comment type="catalytic activity">
    <reaction evidence="7">
        <text>a 2'-deoxycytidine in DNA + S-adenosyl-L-methionine = a 5-methyl-2'-deoxycytidine in DNA + S-adenosyl-L-homocysteine + H(+)</text>
        <dbReference type="Rhea" id="RHEA:13681"/>
        <dbReference type="Rhea" id="RHEA-COMP:11369"/>
        <dbReference type="Rhea" id="RHEA-COMP:11370"/>
        <dbReference type="ChEBI" id="CHEBI:15378"/>
        <dbReference type="ChEBI" id="CHEBI:57856"/>
        <dbReference type="ChEBI" id="CHEBI:59789"/>
        <dbReference type="ChEBI" id="CHEBI:85452"/>
        <dbReference type="ChEBI" id="CHEBI:85454"/>
        <dbReference type="EC" id="2.1.1.37"/>
    </reaction>
</comment>
<evidence type="ECO:0000256" key="2">
    <source>
        <dbReference type="ARBA" id="ARBA00022679"/>
    </source>
</evidence>
<dbReference type="GO" id="GO:0032259">
    <property type="term" value="P:methylation"/>
    <property type="evidence" value="ECO:0007669"/>
    <property type="project" value="UniProtKB-KW"/>
</dbReference>
<dbReference type="Gene3D" id="3.40.50.150">
    <property type="entry name" value="Vaccinia Virus protein VP39"/>
    <property type="match status" value="1"/>
</dbReference>
<dbReference type="NCBIfam" id="TIGR00675">
    <property type="entry name" value="dcm"/>
    <property type="match status" value="1"/>
</dbReference>